<dbReference type="PANTHER" id="PTHR10963:SF60">
    <property type="entry name" value="GRAM-NEGATIVE BACTERIA-BINDING PROTEIN 1-RELATED"/>
    <property type="match status" value="1"/>
</dbReference>
<evidence type="ECO:0000256" key="1">
    <source>
        <dbReference type="SAM" id="MobiDB-lite"/>
    </source>
</evidence>
<feature type="compositionally biased region" description="Basic and acidic residues" evidence="1">
    <location>
        <begin position="612"/>
        <end position="634"/>
    </location>
</feature>
<dbReference type="CDD" id="cd02182">
    <property type="entry name" value="GH16_Strep_laminarinase_like"/>
    <property type="match status" value="1"/>
</dbReference>
<dbReference type="GO" id="GO:0005975">
    <property type="term" value="P:carbohydrate metabolic process"/>
    <property type="evidence" value="ECO:0007669"/>
    <property type="project" value="InterPro"/>
</dbReference>
<dbReference type="Pfam" id="PF26113">
    <property type="entry name" value="GH16_XgeA"/>
    <property type="match status" value="1"/>
</dbReference>
<keyword evidence="5" id="KW-1185">Reference proteome</keyword>
<feature type="compositionally biased region" description="Acidic residues" evidence="1">
    <location>
        <begin position="435"/>
        <end position="447"/>
    </location>
</feature>
<sequence length="634" mass="69531">MLLNSILLSLLAYTAKATKVPSIDGFNVAWSDTFDGSKGSMPSTKNWNLEEWYKDLNGDWQEYTASPKNLQLSGNGILRIIPKKDSSATKGWTSGRIESKYTLTPSPNAKTIVQAYIRLGKAPASKKQGIWPAFWLLGDSHRNGGPIWPASGEIDIMEHVNGDTQGHAAVHCDKAPGGICNESKGIANGVDLPDAGTNWHVWRAVIDRTPNSWLEESVTFYLDGKPFHKVTGSRINDKKVWSTIAHNKMFFLLSVAVGGVWPQPPNESTAEGPSVGMEIGYVAHYVQNGAPTRPDSNYSDDDYSEEPMTGTRPQKGSPSDEYDLDYDTSPDHDDEPVSEPNWDDELPDPNSEPDDDDDLDLDPYSPLKKPKPGRPEFDDNPDFNLPEPPVSDPGFEDDMPASRPEFNSGPPDFQPNNDQDSDVDLPESPSCPDASELDWQDELPSPEDYDKGYDNDFSDSGSYKDEDMDYGPPMPLDRPSPESNPGFNDEGLDFGPCEPMSKPKSELSPDYDYDESQPHDLGIPGYEMPPGVIHQSSSLGPEAFPLSRQGPSSHKNDMGHASGPPLSDKMEKAIAATEKAIAEKYGLSHYGDYKANHKRSGPEPVAGTGESMSHHESRSEPDPDLVEHSGSDGY</sequence>
<proteinExistence type="predicted"/>
<feature type="region of interest" description="Disordered" evidence="1">
    <location>
        <begin position="288"/>
        <end position="575"/>
    </location>
</feature>
<evidence type="ECO:0000313" key="5">
    <source>
        <dbReference type="Proteomes" id="UP000605986"/>
    </source>
</evidence>
<feature type="compositionally biased region" description="Acidic residues" evidence="1">
    <location>
        <begin position="320"/>
        <end position="361"/>
    </location>
</feature>
<feature type="region of interest" description="Disordered" evidence="1">
    <location>
        <begin position="592"/>
        <end position="634"/>
    </location>
</feature>
<dbReference type="InterPro" id="IPR050546">
    <property type="entry name" value="Glycosyl_Hydrlase_16"/>
</dbReference>
<name>A0A8H4KTW0_9HYPO</name>
<feature type="domain" description="GH16" evidence="3">
    <location>
        <begin position="13"/>
        <end position="290"/>
    </location>
</feature>
<dbReference type="PROSITE" id="PS51762">
    <property type="entry name" value="GH16_2"/>
    <property type="match status" value="1"/>
</dbReference>
<reference evidence="4" key="1">
    <citation type="submission" date="2020-01" db="EMBL/GenBank/DDBJ databases">
        <title>Identification and distribution of gene clusters putatively required for synthesis of sphingolipid metabolism inhibitors in phylogenetically diverse species of the filamentous fungus Fusarium.</title>
        <authorList>
            <person name="Kim H.-S."/>
            <person name="Busman M."/>
            <person name="Brown D.W."/>
            <person name="Divon H."/>
            <person name="Uhlig S."/>
            <person name="Proctor R.H."/>
        </authorList>
    </citation>
    <scope>NUCLEOTIDE SEQUENCE</scope>
    <source>
        <strain evidence="4">NRRL 53441</strain>
    </source>
</reference>
<dbReference type="PANTHER" id="PTHR10963">
    <property type="entry name" value="GLYCOSYL HYDROLASE-RELATED"/>
    <property type="match status" value="1"/>
</dbReference>
<dbReference type="OrthoDB" id="192832at2759"/>
<protein>
    <recommendedName>
        <fullName evidence="3">GH16 domain-containing protein</fullName>
    </recommendedName>
</protein>
<evidence type="ECO:0000313" key="4">
    <source>
        <dbReference type="EMBL" id="KAF4457207.1"/>
    </source>
</evidence>
<evidence type="ECO:0000256" key="2">
    <source>
        <dbReference type="SAM" id="SignalP"/>
    </source>
</evidence>
<dbReference type="InterPro" id="IPR000757">
    <property type="entry name" value="Beta-glucanase-like"/>
</dbReference>
<accession>A0A8H4KTW0</accession>
<comment type="caution">
    <text evidence="4">The sequence shown here is derived from an EMBL/GenBank/DDBJ whole genome shotgun (WGS) entry which is preliminary data.</text>
</comment>
<evidence type="ECO:0000259" key="3">
    <source>
        <dbReference type="PROSITE" id="PS51762"/>
    </source>
</evidence>
<dbReference type="SUPFAM" id="SSF49899">
    <property type="entry name" value="Concanavalin A-like lectins/glucanases"/>
    <property type="match status" value="1"/>
</dbReference>
<feature type="signal peptide" evidence="2">
    <location>
        <begin position="1"/>
        <end position="17"/>
    </location>
</feature>
<dbReference type="AlphaFoldDB" id="A0A8H4KTW0"/>
<dbReference type="GO" id="GO:0004553">
    <property type="term" value="F:hydrolase activity, hydrolyzing O-glycosyl compounds"/>
    <property type="evidence" value="ECO:0007669"/>
    <property type="project" value="InterPro"/>
</dbReference>
<keyword evidence="2" id="KW-0732">Signal</keyword>
<gene>
    <name evidence="4" type="ORF">F53441_771</name>
</gene>
<dbReference type="EMBL" id="JAADJG010000031">
    <property type="protein sequence ID" value="KAF4457207.1"/>
    <property type="molecule type" value="Genomic_DNA"/>
</dbReference>
<dbReference type="InterPro" id="IPR013320">
    <property type="entry name" value="ConA-like_dom_sf"/>
</dbReference>
<feature type="chain" id="PRO_5034141886" description="GH16 domain-containing protein" evidence="2">
    <location>
        <begin position="18"/>
        <end position="634"/>
    </location>
</feature>
<dbReference type="Proteomes" id="UP000605986">
    <property type="component" value="Unassembled WGS sequence"/>
</dbReference>
<organism evidence="4 5">
    <name type="scientific">Fusarium austroafricanum</name>
    <dbReference type="NCBI Taxonomy" id="2364996"/>
    <lineage>
        <taxon>Eukaryota</taxon>
        <taxon>Fungi</taxon>
        <taxon>Dikarya</taxon>
        <taxon>Ascomycota</taxon>
        <taxon>Pezizomycotina</taxon>
        <taxon>Sordariomycetes</taxon>
        <taxon>Hypocreomycetidae</taxon>
        <taxon>Hypocreales</taxon>
        <taxon>Nectriaceae</taxon>
        <taxon>Fusarium</taxon>
        <taxon>Fusarium concolor species complex</taxon>
    </lineage>
</organism>
<dbReference type="Gene3D" id="2.60.120.200">
    <property type="match status" value="1"/>
</dbReference>